<evidence type="ECO:0000256" key="2">
    <source>
        <dbReference type="ARBA" id="ARBA00004496"/>
    </source>
</evidence>
<accession>A0A9W4GEP1</accession>
<gene>
    <name evidence="9" type="ORF">BGTH12_LOCUS3236</name>
</gene>
<dbReference type="Proteomes" id="UP000683417">
    <property type="component" value="Unassembled WGS sequence"/>
</dbReference>
<comment type="subcellular location">
    <subcellularLocation>
        <location evidence="2">Cytoplasm</location>
    </subcellularLocation>
    <subcellularLocation>
        <location evidence="1">Nucleus</location>
    </subcellularLocation>
</comment>
<keyword evidence="7" id="KW-0819">tRNA processing</keyword>
<organism evidence="9 10">
    <name type="scientific">Blumeria graminis f. sp. triticale</name>
    <dbReference type="NCBI Taxonomy" id="1689686"/>
    <lineage>
        <taxon>Eukaryota</taxon>
        <taxon>Fungi</taxon>
        <taxon>Dikarya</taxon>
        <taxon>Ascomycota</taxon>
        <taxon>Pezizomycotina</taxon>
        <taxon>Leotiomycetes</taxon>
        <taxon>Erysiphales</taxon>
        <taxon>Erysiphaceae</taxon>
        <taxon>Blumeria</taxon>
    </lineage>
</organism>
<dbReference type="AlphaFoldDB" id="A0A9W4GEP1"/>
<keyword evidence="8" id="KW-0539">Nucleus</keyword>
<dbReference type="Pfam" id="PF10483">
    <property type="entry name" value="Elong_Iki1"/>
    <property type="match status" value="1"/>
</dbReference>
<dbReference type="CDD" id="cd19496">
    <property type="entry name" value="Elp5"/>
    <property type="match status" value="1"/>
</dbReference>
<dbReference type="GO" id="GO:0033588">
    <property type="term" value="C:elongator holoenzyme complex"/>
    <property type="evidence" value="ECO:0007669"/>
    <property type="project" value="InterPro"/>
</dbReference>
<evidence type="ECO:0000313" key="10">
    <source>
        <dbReference type="Proteomes" id="UP000683417"/>
    </source>
</evidence>
<evidence type="ECO:0000256" key="7">
    <source>
        <dbReference type="ARBA" id="ARBA00022694"/>
    </source>
</evidence>
<comment type="similarity">
    <text evidence="4">Belongs to the ELP5 family.</text>
</comment>
<reference evidence="9" key="1">
    <citation type="submission" date="2020-10" db="EMBL/GenBank/DDBJ databases">
        <authorList>
            <person name="Muller C M."/>
        </authorList>
    </citation>
    <scope>NUCLEOTIDE SEQUENCE</scope>
    <source>
        <strain evidence="9">THUN-12</strain>
    </source>
</reference>
<dbReference type="GO" id="GO:0002098">
    <property type="term" value="P:tRNA wobble uridine modification"/>
    <property type="evidence" value="ECO:0007669"/>
    <property type="project" value="InterPro"/>
</dbReference>
<dbReference type="EMBL" id="CAJHIT010000005">
    <property type="protein sequence ID" value="CAD6501878.1"/>
    <property type="molecule type" value="Genomic_DNA"/>
</dbReference>
<evidence type="ECO:0000256" key="1">
    <source>
        <dbReference type="ARBA" id="ARBA00004123"/>
    </source>
</evidence>
<dbReference type="GO" id="GO:0005634">
    <property type="term" value="C:nucleus"/>
    <property type="evidence" value="ECO:0007669"/>
    <property type="project" value="UniProtKB-SubCell"/>
</dbReference>
<dbReference type="GO" id="GO:0005829">
    <property type="term" value="C:cytosol"/>
    <property type="evidence" value="ECO:0007669"/>
    <property type="project" value="TreeGrafter"/>
</dbReference>
<keyword evidence="6" id="KW-0963">Cytoplasm</keyword>
<dbReference type="GO" id="GO:0000049">
    <property type="term" value="F:tRNA binding"/>
    <property type="evidence" value="ECO:0007669"/>
    <property type="project" value="TreeGrafter"/>
</dbReference>
<comment type="pathway">
    <text evidence="3">tRNA modification; 5-methoxycarbonylmethyl-2-thiouridine-tRNA biosynthesis.</text>
</comment>
<evidence type="ECO:0000256" key="3">
    <source>
        <dbReference type="ARBA" id="ARBA00005043"/>
    </source>
</evidence>
<dbReference type="InterPro" id="IPR019519">
    <property type="entry name" value="Elp5"/>
</dbReference>
<dbReference type="PANTHER" id="PTHR15641:SF1">
    <property type="entry name" value="ELONGATOR COMPLEX PROTEIN 5"/>
    <property type="match status" value="1"/>
</dbReference>
<proteinExistence type="inferred from homology"/>
<evidence type="ECO:0000313" key="9">
    <source>
        <dbReference type="EMBL" id="CAD6501878.1"/>
    </source>
</evidence>
<evidence type="ECO:0000256" key="4">
    <source>
        <dbReference type="ARBA" id="ARBA00009567"/>
    </source>
</evidence>
<evidence type="ECO:0000256" key="6">
    <source>
        <dbReference type="ARBA" id="ARBA00022490"/>
    </source>
</evidence>
<comment type="caution">
    <text evidence="9">The sequence shown here is derived from an EMBL/GenBank/DDBJ whole genome shotgun (WGS) entry which is preliminary data.</text>
</comment>
<protein>
    <recommendedName>
        <fullName evidence="5">Elongator complex protein 5</fullName>
    </recommendedName>
</protein>
<sequence>MVSSALKQSRTYNTLIFQKLLNLRDSASPFTLVLDTLEQSGRPLVREFGRRAKTFKTSIVFVSYTTPRQKIQFEITAFVAAYGKSLSTLQEQILSHLPAPGRSSDPAKYLVIIDSLAPLVSSHVELFAPFLTSLLVSPAISLLASYHADIPLALSGSPYMPDTLHMLSYLATSILTVSSFPQVLARKRARDRSLHEPIFGLAEQKEGVLIGPRKKEGDIALVVNMEYRRRSGRAISETFVLTSPSKTNTVPNFMVLDDCPMYASLPVLDSEISSSPNSIELSQTTFNLTLTEKQKRDREAVVLPYFDAQTNDAQLGDGGRILYQMGTEDREDFDDEEDEI</sequence>
<evidence type="ECO:0000256" key="5">
    <source>
        <dbReference type="ARBA" id="ARBA00020264"/>
    </source>
</evidence>
<evidence type="ECO:0000256" key="8">
    <source>
        <dbReference type="ARBA" id="ARBA00023242"/>
    </source>
</evidence>
<dbReference type="PANTHER" id="PTHR15641">
    <property type="entry name" value="ELONGATOR COMPLEX PROTEIN 5"/>
    <property type="match status" value="1"/>
</dbReference>
<name>A0A9W4GEP1_BLUGR</name>